<dbReference type="OrthoDB" id="9941887at2759"/>
<dbReference type="GO" id="GO:0005615">
    <property type="term" value="C:extracellular space"/>
    <property type="evidence" value="ECO:0007669"/>
    <property type="project" value="InterPro"/>
</dbReference>
<reference evidence="9" key="1">
    <citation type="journal article" date="2023" name="DNA Res.">
        <title>Chromosome-level genome assembly of Phrynocephalus forsythii using third-generation DNA sequencing and Hi-C analysis.</title>
        <authorList>
            <person name="Qi Y."/>
            <person name="Zhao W."/>
            <person name="Zhao Y."/>
            <person name="Niu C."/>
            <person name="Cao S."/>
            <person name="Zhang Y."/>
        </authorList>
    </citation>
    <scope>NUCLEOTIDE SEQUENCE</scope>
    <source>
        <tissue evidence="9">Muscle</tissue>
    </source>
</reference>
<dbReference type="SUPFAM" id="SSF54403">
    <property type="entry name" value="Cystatin/monellin"/>
    <property type="match status" value="2"/>
</dbReference>
<feature type="chain" id="PRO_5040333778" description="Cystatin fetuin-B-type domain-containing protein" evidence="7">
    <location>
        <begin position="19"/>
        <end position="384"/>
    </location>
</feature>
<keyword evidence="10" id="KW-1185">Reference proteome</keyword>
<dbReference type="EMBL" id="JAPFRF010000008">
    <property type="protein sequence ID" value="KAJ7324721.1"/>
    <property type="molecule type" value="Genomic_DNA"/>
</dbReference>
<evidence type="ECO:0000256" key="1">
    <source>
        <dbReference type="ARBA" id="ARBA00004613"/>
    </source>
</evidence>
<dbReference type="InterPro" id="IPR001363">
    <property type="entry name" value="Prot_inh_fetuin_CS"/>
</dbReference>
<dbReference type="InterPro" id="IPR000010">
    <property type="entry name" value="Cystatin_dom"/>
</dbReference>
<evidence type="ECO:0000256" key="6">
    <source>
        <dbReference type="ARBA" id="ARBA00023180"/>
    </source>
</evidence>
<organism evidence="9 10">
    <name type="scientific">Phrynocephalus forsythii</name>
    <dbReference type="NCBI Taxonomy" id="171643"/>
    <lineage>
        <taxon>Eukaryota</taxon>
        <taxon>Metazoa</taxon>
        <taxon>Chordata</taxon>
        <taxon>Craniata</taxon>
        <taxon>Vertebrata</taxon>
        <taxon>Euteleostomi</taxon>
        <taxon>Lepidosauria</taxon>
        <taxon>Squamata</taxon>
        <taxon>Bifurcata</taxon>
        <taxon>Unidentata</taxon>
        <taxon>Episquamata</taxon>
        <taxon>Toxicofera</taxon>
        <taxon>Iguania</taxon>
        <taxon>Acrodonta</taxon>
        <taxon>Agamidae</taxon>
        <taxon>Agaminae</taxon>
        <taxon>Phrynocephalus</taxon>
    </lineage>
</organism>
<keyword evidence="2" id="KW-0964">Secreted</keyword>
<dbReference type="Pfam" id="PF00031">
    <property type="entry name" value="Cystatin"/>
    <property type="match status" value="2"/>
</dbReference>
<keyword evidence="6" id="KW-0325">Glycoprotein</keyword>
<dbReference type="AlphaFoldDB" id="A0A9Q0XQY0"/>
<dbReference type="Proteomes" id="UP001142489">
    <property type="component" value="Unassembled WGS sequence"/>
</dbReference>
<evidence type="ECO:0000313" key="9">
    <source>
        <dbReference type="EMBL" id="KAJ7324721.1"/>
    </source>
</evidence>
<evidence type="ECO:0000256" key="3">
    <source>
        <dbReference type="ARBA" id="ARBA00022729"/>
    </source>
</evidence>
<dbReference type="PANTHER" id="PTHR13814">
    <property type="entry name" value="FETUIN"/>
    <property type="match status" value="1"/>
</dbReference>
<dbReference type="InterPro" id="IPR025764">
    <property type="entry name" value="Cystatin_Fetuin_B"/>
</dbReference>
<dbReference type="GO" id="GO:0008191">
    <property type="term" value="F:metalloendopeptidase inhibitor activity"/>
    <property type="evidence" value="ECO:0007669"/>
    <property type="project" value="TreeGrafter"/>
</dbReference>
<proteinExistence type="predicted"/>
<evidence type="ECO:0000256" key="7">
    <source>
        <dbReference type="SAM" id="SignalP"/>
    </source>
</evidence>
<sequence length="384" mass="42952">MGLLVPFVIGLQVLHSLAHPARPSPASQLSSPPCNSSIIQEAAEETLNKINADRREGYVFGLQRIFDVRELPQGPDNSLLYLNLDVLETTCHVLSRKAWKNCEFRPQHETVYGQCKAILRITRSGEFSFLYNYDCLLRPLSSVAIARLCPDCPTPGDPMEARFQEAAAESLAKFNTENNHMHYFSLLNITKASSQWVVGPASFVEFTIQETSCSKSKPLSSISECPLLPPETVQTGLCKGSVVNSKIENRKFVTVKCVLFPPQYRGREYTSRTSAGDSRGTILRKEAMKVTVTSTKEGKDTAIIPIRVAIHIINIIPSIMGLTPMGTAMKHRHNIPIQWTRKKQWGEWSFFHLQSSTCPFIPYLKVQLNNWMGSLSPLKGENPS</sequence>
<dbReference type="PROSITE" id="PS51530">
    <property type="entry name" value="CYSTATIN_FETUIN_B"/>
    <property type="match status" value="2"/>
</dbReference>
<feature type="domain" description="Cystatin fetuin-B-type" evidence="8">
    <location>
        <begin position="147"/>
        <end position="258"/>
    </location>
</feature>
<evidence type="ECO:0000313" key="10">
    <source>
        <dbReference type="Proteomes" id="UP001142489"/>
    </source>
</evidence>
<dbReference type="PROSITE" id="PS01255">
    <property type="entry name" value="FETUIN_2"/>
    <property type="match status" value="1"/>
</dbReference>
<evidence type="ECO:0000256" key="5">
    <source>
        <dbReference type="ARBA" id="ARBA00023157"/>
    </source>
</evidence>
<comment type="subcellular location">
    <subcellularLocation>
        <location evidence="1">Secreted</location>
    </subcellularLocation>
</comment>
<keyword evidence="4" id="KW-0677">Repeat</keyword>
<name>A0A9Q0XQY0_9SAUR</name>
<comment type="caution">
    <text evidence="9">The sequence shown here is derived from an EMBL/GenBank/DDBJ whole genome shotgun (WGS) entry which is preliminary data.</text>
</comment>
<dbReference type="Gene3D" id="3.10.450.10">
    <property type="match status" value="2"/>
</dbReference>
<dbReference type="InterPro" id="IPR046350">
    <property type="entry name" value="Cystatin_sf"/>
</dbReference>
<dbReference type="InterPro" id="IPR050735">
    <property type="entry name" value="Kininogen_Fetuin_HRG"/>
</dbReference>
<protein>
    <recommendedName>
        <fullName evidence="8">Cystatin fetuin-B-type domain-containing protein</fullName>
    </recommendedName>
</protein>
<dbReference type="GO" id="GO:0007339">
    <property type="term" value="P:binding of sperm to zona pellucida"/>
    <property type="evidence" value="ECO:0007669"/>
    <property type="project" value="TreeGrafter"/>
</dbReference>
<dbReference type="PANTHER" id="PTHR13814:SF10">
    <property type="entry name" value="FETUIN-B"/>
    <property type="match status" value="1"/>
</dbReference>
<accession>A0A9Q0XQY0</accession>
<dbReference type="CDD" id="cd00042">
    <property type="entry name" value="CY"/>
    <property type="match status" value="1"/>
</dbReference>
<dbReference type="SMART" id="SM00043">
    <property type="entry name" value="CY"/>
    <property type="match status" value="2"/>
</dbReference>
<evidence type="ECO:0000256" key="2">
    <source>
        <dbReference type="ARBA" id="ARBA00022525"/>
    </source>
</evidence>
<feature type="signal peptide" evidence="7">
    <location>
        <begin position="1"/>
        <end position="18"/>
    </location>
</feature>
<keyword evidence="3 7" id="KW-0732">Signal</keyword>
<keyword evidence="5" id="KW-1015">Disulfide bond</keyword>
<evidence type="ECO:0000256" key="4">
    <source>
        <dbReference type="ARBA" id="ARBA00022737"/>
    </source>
</evidence>
<feature type="domain" description="Cystatin fetuin-B-type" evidence="8">
    <location>
        <begin position="23"/>
        <end position="136"/>
    </location>
</feature>
<dbReference type="GO" id="GO:0004869">
    <property type="term" value="F:cysteine-type endopeptidase inhibitor activity"/>
    <property type="evidence" value="ECO:0007669"/>
    <property type="project" value="InterPro"/>
</dbReference>
<evidence type="ECO:0000259" key="8">
    <source>
        <dbReference type="PROSITE" id="PS51530"/>
    </source>
</evidence>
<gene>
    <name evidence="9" type="ORF">JRQ81_017741</name>
</gene>